<organism evidence="1">
    <name type="scientific">marine sediment metagenome</name>
    <dbReference type="NCBI Taxonomy" id="412755"/>
    <lineage>
        <taxon>unclassified sequences</taxon>
        <taxon>metagenomes</taxon>
        <taxon>ecological metagenomes</taxon>
    </lineage>
</organism>
<gene>
    <name evidence="1" type="ORF">LCGC14_2386180</name>
</gene>
<name>A0A0F9BZN2_9ZZZZ</name>
<comment type="caution">
    <text evidence="1">The sequence shown here is derived from an EMBL/GenBank/DDBJ whole genome shotgun (WGS) entry which is preliminary data.</text>
</comment>
<dbReference type="AlphaFoldDB" id="A0A0F9BZN2"/>
<accession>A0A0F9BZN2</accession>
<proteinExistence type="predicted"/>
<dbReference type="EMBL" id="LAZR01035499">
    <property type="protein sequence ID" value="KKL27339.1"/>
    <property type="molecule type" value="Genomic_DNA"/>
</dbReference>
<evidence type="ECO:0000313" key="1">
    <source>
        <dbReference type="EMBL" id="KKL27339.1"/>
    </source>
</evidence>
<protein>
    <submittedName>
        <fullName evidence="1">Uncharacterized protein</fullName>
    </submittedName>
</protein>
<reference evidence="1" key="1">
    <citation type="journal article" date="2015" name="Nature">
        <title>Complex archaea that bridge the gap between prokaryotes and eukaryotes.</title>
        <authorList>
            <person name="Spang A."/>
            <person name="Saw J.H."/>
            <person name="Jorgensen S.L."/>
            <person name="Zaremba-Niedzwiedzka K."/>
            <person name="Martijn J."/>
            <person name="Lind A.E."/>
            <person name="van Eijk R."/>
            <person name="Schleper C."/>
            <person name="Guy L."/>
            <person name="Ettema T.J."/>
        </authorList>
    </citation>
    <scope>NUCLEOTIDE SEQUENCE</scope>
</reference>
<sequence length="122" mass="13880">MSELTVEQVEAVVIDLSIIADLALPAGFHWRVNKLAQDWHRQRGEIERLRGALHPERLARNFHRTYERLAPAFSYTTRKESAVPFDDLPDNNKNLMLAVCSEIAELAEDMGNQAAIEKGPQR</sequence>